<dbReference type="AlphaFoldDB" id="A0A8J3KGU7"/>
<proteinExistence type="predicted"/>
<dbReference type="Proteomes" id="UP000659904">
    <property type="component" value="Unassembled WGS sequence"/>
</dbReference>
<organism evidence="1 2">
    <name type="scientific">Catellatospora citrea</name>
    <dbReference type="NCBI Taxonomy" id="53366"/>
    <lineage>
        <taxon>Bacteria</taxon>
        <taxon>Bacillati</taxon>
        <taxon>Actinomycetota</taxon>
        <taxon>Actinomycetes</taxon>
        <taxon>Micromonosporales</taxon>
        <taxon>Micromonosporaceae</taxon>
        <taxon>Catellatospora</taxon>
    </lineage>
</organism>
<comment type="caution">
    <text evidence="1">The sequence shown here is derived from an EMBL/GenBank/DDBJ whole genome shotgun (WGS) entry which is preliminary data.</text>
</comment>
<sequence>MSRRPKPASAALIAAAMFFVASCDREPDHLPDIASDMAKIHDILLNHVEEHGGPAQTFGPFSSFTSMTMFTACLGGGKVMLSTAEGTRVWGSCNGHRIGGAEFDSGSGRSHCITMTVEGEVTAWEVVVTKSRLFSDRPAPDFFTAPTPEPATCATS</sequence>
<dbReference type="EMBL" id="BONH01000028">
    <property type="protein sequence ID" value="GIG00440.1"/>
    <property type="molecule type" value="Genomic_DNA"/>
</dbReference>
<reference evidence="1 2" key="1">
    <citation type="submission" date="2021-01" db="EMBL/GenBank/DDBJ databases">
        <title>Whole genome shotgun sequence of Catellatospora citrea NBRC 14495.</title>
        <authorList>
            <person name="Komaki H."/>
            <person name="Tamura T."/>
        </authorList>
    </citation>
    <scope>NUCLEOTIDE SEQUENCE [LARGE SCALE GENOMIC DNA]</scope>
    <source>
        <strain evidence="1 2">NBRC 14495</strain>
    </source>
</reference>
<evidence type="ECO:0000313" key="1">
    <source>
        <dbReference type="EMBL" id="GIG00440.1"/>
    </source>
</evidence>
<accession>A0A8J3KGU7</accession>
<name>A0A8J3KGU7_9ACTN</name>
<protein>
    <submittedName>
        <fullName evidence="1">Uncharacterized protein</fullName>
    </submittedName>
</protein>
<dbReference type="RefSeq" id="WP_147433073.1">
    <property type="nucleotide sequence ID" value="NZ_BONH01000028.1"/>
</dbReference>
<keyword evidence="2" id="KW-1185">Reference proteome</keyword>
<gene>
    <name evidence="1" type="ORF">Cci01nite_55330</name>
</gene>
<dbReference type="PROSITE" id="PS51257">
    <property type="entry name" value="PROKAR_LIPOPROTEIN"/>
    <property type="match status" value="1"/>
</dbReference>
<evidence type="ECO:0000313" key="2">
    <source>
        <dbReference type="Proteomes" id="UP000659904"/>
    </source>
</evidence>